<comment type="caution">
    <text evidence="1">The sequence shown here is derived from an EMBL/GenBank/DDBJ whole genome shotgun (WGS) entry which is preliminary data.</text>
</comment>
<dbReference type="RefSeq" id="WP_267769896.1">
    <property type="nucleotide sequence ID" value="NZ_JAPNKE010000002.1"/>
</dbReference>
<accession>A0A9X3EQB4</accession>
<evidence type="ECO:0000313" key="2">
    <source>
        <dbReference type="Proteomes" id="UP001150924"/>
    </source>
</evidence>
<dbReference type="Proteomes" id="UP001150924">
    <property type="component" value="Unassembled WGS sequence"/>
</dbReference>
<gene>
    <name evidence="1" type="ORF">OV079_17350</name>
</gene>
<dbReference type="Gene3D" id="1.20.272.10">
    <property type="match status" value="1"/>
</dbReference>
<sequence length="68" mass="7514">MPPFLVRGLEAQARGFSEPRLRSAYAALVRLDQDLKGGSHVAYASPYLALQRWILDTCRALPGVDART</sequence>
<dbReference type="AlphaFoldDB" id="A0A9X3EQB4"/>
<protein>
    <submittedName>
        <fullName evidence="1">Uncharacterized protein</fullName>
    </submittedName>
</protein>
<evidence type="ECO:0000313" key="1">
    <source>
        <dbReference type="EMBL" id="MCY1007290.1"/>
    </source>
</evidence>
<proteinExistence type="predicted"/>
<name>A0A9X3EQB4_9BACT</name>
<dbReference type="EMBL" id="JAPNKE010000002">
    <property type="protein sequence ID" value="MCY1007290.1"/>
    <property type="molecule type" value="Genomic_DNA"/>
</dbReference>
<reference evidence="1" key="1">
    <citation type="submission" date="2022-11" db="EMBL/GenBank/DDBJ databases">
        <title>Minimal conservation of predation-associated metabolite biosynthetic gene clusters underscores biosynthetic potential of Myxococcota including descriptions for ten novel species: Archangium lansinium sp. nov., Myxococcus landrumus sp. nov., Nannocystis bai.</title>
        <authorList>
            <person name="Ahearne A."/>
            <person name="Stevens C."/>
            <person name="Phillips K."/>
        </authorList>
    </citation>
    <scope>NUCLEOTIDE SEQUENCE</scope>
    <source>
        <strain evidence="1">Na p29</strain>
    </source>
</reference>
<keyword evidence="2" id="KW-1185">Reference proteome</keyword>
<organism evidence="1 2">
    <name type="scientific">Nannocystis pusilla</name>
    <dbReference type="NCBI Taxonomy" id="889268"/>
    <lineage>
        <taxon>Bacteria</taxon>
        <taxon>Pseudomonadati</taxon>
        <taxon>Myxococcota</taxon>
        <taxon>Polyangia</taxon>
        <taxon>Nannocystales</taxon>
        <taxon>Nannocystaceae</taxon>
        <taxon>Nannocystis</taxon>
    </lineage>
</organism>